<reference evidence="2 3" key="1">
    <citation type="submission" date="2024-09" db="EMBL/GenBank/DDBJ databases">
        <authorList>
            <person name="Lee S.D."/>
        </authorList>
    </citation>
    <scope>NUCLEOTIDE SEQUENCE [LARGE SCALE GENOMIC DNA]</scope>
    <source>
        <strain evidence="2 3">N1-5</strain>
    </source>
</reference>
<dbReference type="InterPro" id="IPR029058">
    <property type="entry name" value="AB_hydrolase_fold"/>
</dbReference>
<evidence type="ECO:0000313" key="3">
    <source>
        <dbReference type="Proteomes" id="UP001592528"/>
    </source>
</evidence>
<dbReference type="Gene3D" id="3.40.50.1820">
    <property type="entry name" value="alpha/beta hydrolase"/>
    <property type="match status" value="1"/>
</dbReference>
<dbReference type="SUPFAM" id="SSF53474">
    <property type="entry name" value="alpha/beta-Hydrolases"/>
    <property type="match status" value="1"/>
</dbReference>
<dbReference type="RefSeq" id="WP_030253949.1">
    <property type="nucleotide sequence ID" value="NZ_JBHEZZ010000015.1"/>
</dbReference>
<dbReference type="Proteomes" id="UP001592528">
    <property type="component" value="Unassembled WGS sequence"/>
</dbReference>
<gene>
    <name evidence="2" type="ORF">ACEZDJ_25035</name>
</gene>
<feature type="region of interest" description="Disordered" evidence="1">
    <location>
        <begin position="89"/>
        <end position="121"/>
    </location>
</feature>
<evidence type="ECO:0000256" key="1">
    <source>
        <dbReference type="SAM" id="MobiDB-lite"/>
    </source>
</evidence>
<protein>
    <recommendedName>
        <fullName evidence="4">Alpha/beta hydrolase</fullName>
    </recommendedName>
</protein>
<sequence>MILWWVGLALFGVVAAVWAGGSALAAWREQRAGLVYELTPCYRGTALRGAAAVVAVGCVCASGVAVGLSPHPGTGSGAAAARPLRAAAASARPQGPARTPAARHTGPAASAPSSSPSSIGLLTVGHPSSGQLLEGTLPGVPGRYRVWLPKQYQGRATPLQVLLVRADAAQLGSVFDGLQSAAELSRANPFVAVVPLAGCDPTAQLPADALRRAMAARFHVRKDAQGWALLGLGAGAPCAVAEELAHPPLFTAAAGLSGRYEALLPLRGANAAAPGTAHLLVADTAADTAGQQSTARLRTALAARPRTDLRTAATAQDFSPDRERFRLVRQAAGYLTELLAAQGSAQPTGPASAAPSVRATGQ</sequence>
<evidence type="ECO:0000313" key="2">
    <source>
        <dbReference type="EMBL" id="MFC1404567.1"/>
    </source>
</evidence>
<organism evidence="2 3">
    <name type="scientific">Streptacidiphilus cavernicola</name>
    <dbReference type="NCBI Taxonomy" id="3342716"/>
    <lineage>
        <taxon>Bacteria</taxon>
        <taxon>Bacillati</taxon>
        <taxon>Actinomycetota</taxon>
        <taxon>Actinomycetes</taxon>
        <taxon>Kitasatosporales</taxon>
        <taxon>Streptomycetaceae</taxon>
        <taxon>Streptacidiphilus</taxon>
    </lineage>
</organism>
<dbReference type="EMBL" id="JBHEZZ010000015">
    <property type="protein sequence ID" value="MFC1404567.1"/>
    <property type="molecule type" value="Genomic_DNA"/>
</dbReference>
<accession>A0ABV6USX7</accession>
<proteinExistence type="predicted"/>
<feature type="compositionally biased region" description="Low complexity" evidence="1">
    <location>
        <begin position="107"/>
        <end position="118"/>
    </location>
</feature>
<name>A0ABV6USX7_9ACTN</name>
<evidence type="ECO:0008006" key="4">
    <source>
        <dbReference type="Google" id="ProtNLM"/>
    </source>
</evidence>
<feature type="region of interest" description="Disordered" evidence="1">
    <location>
        <begin position="340"/>
        <end position="362"/>
    </location>
</feature>
<feature type="compositionally biased region" description="Low complexity" evidence="1">
    <location>
        <begin position="89"/>
        <end position="98"/>
    </location>
</feature>
<keyword evidence="3" id="KW-1185">Reference proteome</keyword>
<comment type="caution">
    <text evidence="2">The sequence shown here is derived from an EMBL/GenBank/DDBJ whole genome shotgun (WGS) entry which is preliminary data.</text>
</comment>